<gene>
    <name evidence="1" type="ORF">DERF_002989</name>
</gene>
<organism evidence="1 2">
    <name type="scientific">Dermatophagoides farinae</name>
    <name type="common">American house dust mite</name>
    <dbReference type="NCBI Taxonomy" id="6954"/>
    <lineage>
        <taxon>Eukaryota</taxon>
        <taxon>Metazoa</taxon>
        <taxon>Ecdysozoa</taxon>
        <taxon>Arthropoda</taxon>
        <taxon>Chelicerata</taxon>
        <taxon>Arachnida</taxon>
        <taxon>Acari</taxon>
        <taxon>Acariformes</taxon>
        <taxon>Sarcoptiformes</taxon>
        <taxon>Astigmata</taxon>
        <taxon>Psoroptidia</taxon>
        <taxon>Analgoidea</taxon>
        <taxon>Pyroglyphidae</taxon>
        <taxon>Dermatophagoidinae</taxon>
        <taxon>Dermatophagoides</taxon>
    </lineage>
</organism>
<name>A0A922IFB2_DERFA</name>
<evidence type="ECO:0000313" key="2">
    <source>
        <dbReference type="Proteomes" id="UP000790347"/>
    </source>
</evidence>
<dbReference type="EMBL" id="ASGP02000001">
    <property type="protein sequence ID" value="KAH9529080.1"/>
    <property type="molecule type" value="Genomic_DNA"/>
</dbReference>
<dbReference type="Proteomes" id="UP000790347">
    <property type="component" value="Unassembled WGS sequence"/>
</dbReference>
<evidence type="ECO:0000313" key="1">
    <source>
        <dbReference type="EMBL" id="KAH9529080.1"/>
    </source>
</evidence>
<dbReference type="AlphaFoldDB" id="A0A922IFB2"/>
<accession>A0A922IFB2</accession>
<proteinExistence type="predicted"/>
<reference evidence="1" key="1">
    <citation type="submission" date="2013-05" db="EMBL/GenBank/DDBJ databases">
        <authorList>
            <person name="Yim A.K.Y."/>
            <person name="Chan T.F."/>
            <person name="Ji K.M."/>
            <person name="Liu X.Y."/>
            <person name="Zhou J.W."/>
            <person name="Li R.Q."/>
            <person name="Yang K.Y."/>
            <person name="Li J."/>
            <person name="Li M."/>
            <person name="Law P.T.W."/>
            <person name="Wu Y.L."/>
            <person name="Cai Z.L."/>
            <person name="Qin H."/>
            <person name="Bao Y."/>
            <person name="Leung R.K.K."/>
            <person name="Ng P.K.S."/>
            <person name="Zou J."/>
            <person name="Zhong X.J."/>
            <person name="Ran P.X."/>
            <person name="Zhong N.S."/>
            <person name="Liu Z.G."/>
            <person name="Tsui S.K.W."/>
        </authorList>
    </citation>
    <scope>NUCLEOTIDE SEQUENCE</scope>
    <source>
        <strain evidence="1">Derf</strain>
        <tissue evidence="1">Whole organism</tissue>
    </source>
</reference>
<keyword evidence="2" id="KW-1185">Reference proteome</keyword>
<reference evidence="1" key="2">
    <citation type="journal article" date="2022" name="Res Sq">
        <title>Comparative Genomics Reveals Insights into the Divergent Evolution of Astigmatic Mites and Household Pest Adaptations.</title>
        <authorList>
            <person name="Xiong Q."/>
            <person name="Wan A.T.-Y."/>
            <person name="Liu X.-Y."/>
            <person name="Fung C.S.-H."/>
            <person name="Xiao X."/>
            <person name="Malainual N."/>
            <person name="Hou J."/>
            <person name="Wang L."/>
            <person name="Wang M."/>
            <person name="Yang K."/>
            <person name="Cui Y."/>
            <person name="Leung E."/>
            <person name="Nong W."/>
            <person name="Shin S.-K."/>
            <person name="Au S."/>
            <person name="Jeong K.Y."/>
            <person name="Chew F.T."/>
            <person name="Hui J."/>
            <person name="Leung T.F."/>
            <person name="Tungtrongchitr A."/>
            <person name="Zhong N."/>
            <person name="Liu Z."/>
            <person name="Tsui S."/>
        </authorList>
    </citation>
    <scope>NUCLEOTIDE SEQUENCE</scope>
    <source>
        <strain evidence="1">Derf</strain>
        <tissue evidence="1">Whole organism</tissue>
    </source>
</reference>
<comment type="caution">
    <text evidence="1">The sequence shown here is derived from an EMBL/GenBank/DDBJ whole genome shotgun (WGS) entry which is preliminary data.</text>
</comment>
<protein>
    <submittedName>
        <fullName evidence="1">Uncharacterized protein</fullName>
    </submittedName>
</protein>
<sequence>MLSCKKHSKVFDIESLSMPTIVDNRGEANIIIDESKTDFCDDDYCLTELFITTLTLRCYYCQNGFLRSVSSTNKFVCISCGKMIPDLSFVVQSIMDKEHDFESCHDRFQNNEEKLPHLERMQHNFNQLEKLLSAYDIRLITYALKMARAFHSINQLNNSIYYCQYALRILSFYCLDFVLDNEREKFYKIWIELQLLHDEHLKVQEQDENYRLYLENFQRFKSKLNDKDSITNEPIINESPTAAINRSLIKNPIISFSCNITDMTTLLTKV</sequence>